<accession>A0A0E9QKT1</accession>
<proteinExistence type="predicted"/>
<protein>
    <submittedName>
        <fullName evidence="1">Uncharacterized protein</fullName>
    </submittedName>
</protein>
<dbReference type="EMBL" id="GBXM01091086">
    <property type="protein sequence ID" value="JAH17491.1"/>
    <property type="molecule type" value="Transcribed_RNA"/>
</dbReference>
<evidence type="ECO:0000313" key="1">
    <source>
        <dbReference type="EMBL" id="JAH17491.1"/>
    </source>
</evidence>
<reference evidence="1" key="2">
    <citation type="journal article" date="2015" name="Fish Shellfish Immunol.">
        <title>Early steps in the European eel (Anguilla anguilla)-Vibrio vulnificus interaction in the gills: Role of the RtxA13 toxin.</title>
        <authorList>
            <person name="Callol A."/>
            <person name="Pajuelo D."/>
            <person name="Ebbesson L."/>
            <person name="Teles M."/>
            <person name="MacKenzie S."/>
            <person name="Amaro C."/>
        </authorList>
    </citation>
    <scope>NUCLEOTIDE SEQUENCE</scope>
</reference>
<organism evidence="1">
    <name type="scientific">Anguilla anguilla</name>
    <name type="common">European freshwater eel</name>
    <name type="synonym">Muraena anguilla</name>
    <dbReference type="NCBI Taxonomy" id="7936"/>
    <lineage>
        <taxon>Eukaryota</taxon>
        <taxon>Metazoa</taxon>
        <taxon>Chordata</taxon>
        <taxon>Craniata</taxon>
        <taxon>Vertebrata</taxon>
        <taxon>Euteleostomi</taxon>
        <taxon>Actinopterygii</taxon>
        <taxon>Neopterygii</taxon>
        <taxon>Teleostei</taxon>
        <taxon>Anguilliformes</taxon>
        <taxon>Anguillidae</taxon>
        <taxon>Anguilla</taxon>
    </lineage>
</organism>
<dbReference type="EMBL" id="GBXM01107167">
    <property type="protein sequence ID" value="JAH01410.1"/>
    <property type="molecule type" value="Transcribed_RNA"/>
</dbReference>
<reference evidence="1" key="1">
    <citation type="submission" date="2014-11" db="EMBL/GenBank/DDBJ databases">
        <authorList>
            <person name="Amaro Gonzalez C."/>
        </authorList>
    </citation>
    <scope>NUCLEOTIDE SEQUENCE</scope>
</reference>
<name>A0A0E9QKT1_ANGAN</name>
<sequence length="12" mass="1487">MSERPSPFPYLY</sequence>